<dbReference type="CDD" id="cd02859">
    <property type="entry name" value="E_set_AMPKbeta_like_N"/>
    <property type="match status" value="1"/>
</dbReference>
<evidence type="ECO:0000313" key="3">
    <source>
        <dbReference type="EMBL" id="JAP07598.1"/>
    </source>
</evidence>
<comment type="similarity">
    <text evidence="1">Belongs to the 5'-AMP-activated protein kinase beta subunit family.</text>
</comment>
<dbReference type="InterPro" id="IPR050827">
    <property type="entry name" value="CRP1_MDG1_kinase"/>
</dbReference>
<name>A0A0V0GHV8_SOLCH</name>
<dbReference type="SUPFAM" id="SSF81296">
    <property type="entry name" value="E set domains"/>
    <property type="match status" value="1"/>
</dbReference>
<proteinExistence type="inferred from homology"/>
<dbReference type="Gene3D" id="2.60.40.10">
    <property type="entry name" value="Immunoglobulins"/>
    <property type="match status" value="1"/>
</dbReference>
<accession>A0A0V0GHV8</accession>
<dbReference type="InterPro" id="IPR013783">
    <property type="entry name" value="Ig-like_fold"/>
</dbReference>
<organism evidence="3">
    <name type="scientific">Solanum chacoense</name>
    <name type="common">Chaco potato</name>
    <dbReference type="NCBI Taxonomy" id="4108"/>
    <lineage>
        <taxon>Eukaryota</taxon>
        <taxon>Viridiplantae</taxon>
        <taxon>Streptophyta</taxon>
        <taxon>Embryophyta</taxon>
        <taxon>Tracheophyta</taxon>
        <taxon>Spermatophyta</taxon>
        <taxon>Magnoliopsida</taxon>
        <taxon>eudicotyledons</taxon>
        <taxon>Gunneridae</taxon>
        <taxon>Pentapetalae</taxon>
        <taxon>asterids</taxon>
        <taxon>lamiids</taxon>
        <taxon>Solanales</taxon>
        <taxon>Solanaceae</taxon>
        <taxon>Solanoideae</taxon>
        <taxon>Solaneae</taxon>
        <taxon>Solanum</taxon>
    </lineage>
</organism>
<dbReference type="InterPro" id="IPR014756">
    <property type="entry name" value="Ig_E-set"/>
</dbReference>
<dbReference type="GO" id="GO:0005634">
    <property type="term" value="C:nucleus"/>
    <property type="evidence" value="ECO:0007669"/>
    <property type="project" value="TreeGrafter"/>
</dbReference>
<reference evidence="3" key="1">
    <citation type="submission" date="2015-12" db="EMBL/GenBank/DDBJ databases">
        <title>Gene expression during late stages of embryo sac development: a critical building block for successful pollen-pistil interactions.</title>
        <authorList>
            <person name="Liu Y."/>
            <person name="Joly V."/>
            <person name="Sabar M."/>
            <person name="Matton D.P."/>
        </authorList>
    </citation>
    <scope>NUCLEOTIDE SEQUENCE</scope>
</reference>
<dbReference type="Pfam" id="PF16561">
    <property type="entry name" value="AMPK1_CBM"/>
    <property type="match status" value="1"/>
</dbReference>
<feature type="domain" description="AMP-activated protein kinase glycogen-binding" evidence="2">
    <location>
        <begin position="4"/>
        <end position="52"/>
    </location>
</feature>
<dbReference type="GO" id="GO:0031588">
    <property type="term" value="C:nucleotide-activated protein kinase complex"/>
    <property type="evidence" value="ECO:0007669"/>
    <property type="project" value="TreeGrafter"/>
</dbReference>
<dbReference type="PANTHER" id="PTHR10343">
    <property type="entry name" value="5'-AMP-ACTIVATED PROTEIN KINASE , BETA SUBUNIT"/>
    <property type="match status" value="1"/>
</dbReference>
<dbReference type="GO" id="GO:0009507">
    <property type="term" value="C:chloroplast"/>
    <property type="evidence" value="ECO:0007669"/>
    <property type="project" value="UniProtKB-ARBA"/>
</dbReference>
<dbReference type="InterPro" id="IPR032640">
    <property type="entry name" value="AMPK1_CBM"/>
</dbReference>
<sequence length="67" mass="7468">MVLVTFTWSHGGTHVFLCGSFDGWSEQIPMNLVEGSAAVFQRSVDVPPGYHKPHLLKIKESAHFVRS</sequence>
<dbReference type="AlphaFoldDB" id="A0A0V0GHV8"/>
<dbReference type="GO" id="GO:0019901">
    <property type="term" value="F:protein kinase binding"/>
    <property type="evidence" value="ECO:0007669"/>
    <property type="project" value="TreeGrafter"/>
</dbReference>
<dbReference type="GO" id="GO:0007165">
    <property type="term" value="P:signal transduction"/>
    <property type="evidence" value="ECO:0007669"/>
    <property type="project" value="TreeGrafter"/>
</dbReference>
<dbReference type="PANTHER" id="PTHR10343:SF84">
    <property type="entry name" value="5'-AMP-ACTIVATED PROTEIN KINASE SUBUNIT BETA-1"/>
    <property type="match status" value="1"/>
</dbReference>
<evidence type="ECO:0000256" key="1">
    <source>
        <dbReference type="ARBA" id="ARBA00010926"/>
    </source>
</evidence>
<protein>
    <submittedName>
        <fullName evidence="3">Putative ovule protein</fullName>
    </submittedName>
</protein>
<evidence type="ECO:0000259" key="2">
    <source>
        <dbReference type="Pfam" id="PF16561"/>
    </source>
</evidence>
<dbReference type="EMBL" id="GEDG01038426">
    <property type="protein sequence ID" value="JAP07598.1"/>
    <property type="molecule type" value="Transcribed_RNA"/>
</dbReference>